<reference evidence="1" key="1">
    <citation type="submission" date="2023-06" db="EMBL/GenBank/DDBJ databases">
        <title>Robiginitalea aurantiacus sp. nov. and Algoriphagus sediminis sp. nov., isolated from coastal sediment.</title>
        <authorList>
            <person name="Zhou Z.Y."/>
            <person name="An J."/>
            <person name="Jia Y.W."/>
            <person name="Du Z.J."/>
        </authorList>
    </citation>
    <scope>NUCLEOTIDE SEQUENCE</scope>
    <source>
        <strain evidence="1">M39</strain>
    </source>
</reference>
<dbReference type="EMBL" id="JAUDUY010000001">
    <property type="protein sequence ID" value="MDM9630252.1"/>
    <property type="molecule type" value="Genomic_DNA"/>
</dbReference>
<accession>A0ABT7WBG2</accession>
<dbReference type="RefSeq" id="WP_289723612.1">
    <property type="nucleotide sequence ID" value="NZ_JAUDUY010000001.1"/>
</dbReference>
<evidence type="ECO:0000313" key="1">
    <source>
        <dbReference type="EMBL" id="MDM9630252.1"/>
    </source>
</evidence>
<gene>
    <name evidence="1" type="ORF">QU605_02140</name>
</gene>
<dbReference type="Proteomes" id="UP001174839">
    <property type="component" value="Unassembled WGS sequence"/>
</dbReference>
<sequence>MNNIARLTKQGILNQPVPIAELLDGSLYYPASAFDGGVVKHFSKKINSFIYCDYATGKAALLEELNKGFKGYELLASRDLRMSELIPSGWQMELPPGFDMSDYYRHKSVIKDPFAHWAVYERLPEYDEDHGAKQFSIIYIGGEGVATSQALYWTNNKHPKALAIIQPGTGFGFNWTDFREGDGPLAWVVLQNKSGIPEFIVSDYFEPGWEEYAYMLKYDSRRDVAIYERKKLDN</sequence>
<comment type="caution">
    <text evidence="1">The sequence shown here is derived from an EMBL/GenBank/DDBJ whole genome shotgun (WGS) entry which is preliminary data.</text>
</comment>
<proteinExistence type="predicted"/>
<name>A0ABT7WBG2_9FLAO</name>
<evidence type="ECO:0000313" key="2">
    <source>
        <dbReference type="Proteomes" id="UP001174839"/>
    </source>
</evidence>
<keyword evidence="2" id="KW-1185">Reference proteome</keyword>
<protein>
    <submittedName>
        <fullName evidence="1">Uncharacterized protein</fullName>
    </submittedName>
</protein>
<organism evidence="1 2">
    <name type="scientific">Robiginitalea aurantiaca</name>
    <dbReference type="NCBI Taxonomy" id="3056915"/>
    <lineage>
        <taxon>Bacteria</taxon>
        <taxon>Pseudomonadati</taxon>
        <taxon>Bacteroidota</taxon>
        <taxon>Flavobacteriia</taxon>
        <taxon>Flavobacteriales</taxon>
        <taxon>Flavobacteriaceae</taxon>
        <taxon>Robiginitalea</taxon>
    </lineage>
</organism>